<accession>A0A9Q3BQ14</accession>
<dbReference type="InterPro" id="IPR002347">
    <property type="entry name" value="SDR_fam"/>
</dbReference>
<dbReference type="PRINTS" id="PR00080">
    <property type="entry name" value="SDRFAMILY"/>
</dbReference>
<dbReference type="AlphaFoldDB" id="A0A9Q3BQ14"/>
<dbReference type="PANTHER" id="PTHR43618:SF4">
    <property type="entry name" value="SHORT CHAIN DEHYDROGENASE_REDUCTASE FAMILY (AFU_ORTHOLOGUE AFUA_7G04540)"/>
    <property type="match status" value="1"/>
</dbReference>
<sequence length="254" mass="27320">MIVRALVANGVKRVYIVARRLETLEATAKEFAEGRGQVLPIQADVTDKSSIKELKDHLESKEKYIDILVNNAGISGPGFDSSSNTVESIAQSMWSASEEGADEVLKTNILGYFFTSAALLPLLGRSQNNPQIINISSNASFGRRTMAGMLYSMTKASINHFTKLLATQLSPTKIRCNAIAPGLYPSELTSGESDEKNLSSLQNTLGIEVPAGRPGRDKEMAAAILFLASKNQIYTSGSVILTDGGVLNLMPSSY</sequence>
<dbReference type="SUPFAM" id="SSF51735">
    <property type="entry name" value="NAD(P)-binding Rossmann-fold domains"/>
    <property type="match status" value="1"/>
</dbReference>
<dbReference type="OrthoDB" id="3819888at2759"/>
<dbReference type="InterPro" id="IPR052178">
    <property type="entry name" value="Sec_Metab_Biosynth_SDR"/>
</dbReference>
<comment type="similarity">
    <text evidence="1">Belongs to the short-chain dehydrogenases/reductases (SDR) family.</text>
</comment>
<dbReference type="Gene3D" id="3.40.50.720">
    <property type="entry name" value="NAD(P)-binding Rossmann-like Domain"/>
    <property type="match status" value="1"/>
</dbReference>
<protein>
    <submittedName>
        <fullName evidence="4">Uncharacterized protein</fullName>
    </submittedName>
</protein>
<dbReference type="CDD" id="cd05233">
    <property type="entry name" value="SDR_c"/>
    <property type="match status" value="1"/>
</dbReference>
<keyword evidence="3" id="KW-0560">Oxidoreductase</keyword>
<keyword evidence="2" id="KW-0521">NADP</keyword>
<dbReference type="Proteomes" id="UP000765509">
    <property type="component" value="Unassembled WGS sequence"/>
</dbReference>
<dbReference type="PROSITE" id="PS00061">
    <property type="entry name" value="ADH_SHORT"/>
    <property type="match status" value="1"/>
</dbReference>
<evidence type="ECO:0000256" key="2">
    <source>
        <dbReference type="ARBA" id="ARBA00022857"/>
    </source>
</evidence>
<evidence type="ECO:0000313" key="5">
    <source>
        <dbReference type="Proteomes" id="UP000765509"/>
    </source>
</evidence>
<dbReference type="GO" id="GO:0016491">
    <property type="term" value="F:oxidoreductase activity"/>
    <property type="evidence" value="ECO:0007669"/>
    <property type="project" value="UniProtKB-KW"/>
</dbReference>
<proteinExistence type="inferred from homology"/>
<comment type="caution">
    <text evidence="4">The sequence shown here is derived from an EMBL/GenBank/DDBJ whole genome shotgun (WGS) entry which is preliminary data.</text>
</comment>
<dbReference type="InterPro" id="IPR020904">
    <property type="entry name" value="Sc_DH/Rdtase_CS"/>
</dbReference>
<evidence type="ECO:0000256" key="3">
    <source>
        <dbReference type="ARBA" id="ARBA00023002"/>
    </source>
</evidence>
<dbReference type="Pfam" id="PF13561">
    <property type="entry name" value="adh_short_C2"/>
    <property type="match status" value="1"/>
</dbReference>
<evidence type="ECO:0000256" key="1">
    <source>
        <dbReference type="ARBA" id="ARBA00006484"/>
    </source>
</evidence>
<reference evidence="4" key="1">
    <citation type="submission" date="2021-03" db="EMBL/GenBank/DDBJ databases">
        <title>Draft genome sequence of rust myrtle Austropuccinia psidii MF-1, a brazilian biotype.</title>
        <authorList>
            <person name="Quecine M.C."/>
            <person name="Pachon D.M.R."/>
            <person name="Bonatelli M.L."/>
            <person name="Correr F.H."/>
            <person name="Franceschini L.M."/>
            <person name="Leite T.F."/>
            <person name="Margarido G.R.A."/>
            <person name="Almeida C.A."/>
            <person name="Ferrarezi J.A."/>
            <person name="Labate C.A."/>
        </authorList>
    </citation>
    <scope>NUCLEOTIDE SEQUENCE</scope>
    <source>
        <strain evidence="4">MF-1</strain>
    </source>
</reference>
<gene>
    <name evidence="4" type="ORF">O181_008785</name>
</gene>
<keyword evidence="5" id="KW-1185">Reference proteome</keyword>
<evidence type="ECO:0000313" key="4">
    <source>
        <dbReference type="EMBL" id="MBW0469070.1"/>
    </source>
</evidence>
<organism evidence="4 5">
    <name type="scientific">Austropuccinia psidii MF-1</name>
    <dbReference type="NCBI Taxonomy" id="1389203"/>
    <lineage>
        <taxon>Eukaryota</taxon>
        <taxon>Fungi</taxon>
        <taxon>Dikarya</taxon>
        <taxon>Basidiomycota</taxon>
        <taxon>Pucciniomycotina</taxon>
        <taxon>Pucciniomycetes</taxon>
        <taxon>Pucciniales</taxon>
        <taxon>Sphaerophragmiaceae</taxon>
        <taxon>Austropuccinia</taxon>
    </lineage>
</organism>
<name>A0A9Q3BQ14_9BASI</name>
<dbReference type="PANTHER" id="PTHR43618">
    <property type="entry name" value="7-ALPHA-HYDROXYSTEROID DEHYDROGENASE"/>
    <property type="match status" value="1"/>
</dbReference>
<dbReference type="PRINTS" id="PR00081">
    <property type="entry name" value="GDHRDH"/>
</dbReference>
<dbReference type="EMBL" id="AVOT02002067">
    <property type="protein sequence ID" value="MBW0469070.1"/>
    <property type="molecule type" value="Genomic_DNA"/>
</dbReference>
<dbReference type="InterPro" id="IPR036291">
    <property type="entry name" value="NAD(P)-bd_dom_sf"/>
</dbReference>